<name>A0A068BPR8_POVWU</name>
<dbReference type="Pfam" id="PF02380">
    <property type="entry name" value="Papo_T_antigen"/>
    <property type="match status" value="1"/>
</dbReference>
<evidence type="ECO:0000256" key="4">
    <source>
        <dbReference type="ARBA" id="ARBA00022518"/>
    </source>
</evidence>
<evidence type="ECO:0000256" key="10">
    <source>
        <dbReference type="ARBA" id="ARBA00022833"/>
    </source>
</evidence>
<organism evidence="17 18">
    <name type="scientific">WU polyomavirus</name>
    <name type="common">WUPyV</name>
    <dbReference type="NCBI Taxonomy" id="440266"/>
    <lineage>
        <taxon>Viruses</taxon>
        <taxon>Monodnaviria</taxon>
        <taxon>Shotokuvirae</taxon>
        <taxon>Cossaviricota</taxon>
        <taxon>Papovaviricetes</taxon>
        <taxon>Sepolyvirales</taxon>
        <taxon>Polyomaviridae</taxon>
        <taxon>Betapolyomavirus</taxon>
        <taxon>Betapolyomavirus quartihominis</taxon>
    </lineage>
</organism>
<evidence type="ECO:0000256" key="6">
    <source>
        <dbReference type="ARBA" id="ARBA00022562"/>
    </source>
</evidence>
<keyword evidence="15" id="KW-1035">Host cytoplasm</keyword>
<dbReference type="InterPro" id="IPR036869">
    <property type="entry name" value="J_dom_sf"/>
</dbReference>
<protein>
    <recommendedName>
        <fullName evidence="3">Small t antigen</fullName>
    </recommendedName>
</protein>
<organismHost>
    <name type="scientific">Homo sapiens</name>
    <name type="common">Human</name>
    <dbReference type="NCBI Taxonomy" id="9606"/>
</organismHost>
<dbReference type="EMBL" id="KJ643309">
    <property type="protein sequence ID" value="AID07489.1"/>
    <property type="molecule type" value="Genomic_DNA"/>
</dbReference>
<keyword evidence="14" id="KW-0804">Transcription</keyword>
<keyword evidence="13" id="KW-0010">Activator</keyword>
<keyword evidence="7" id="KW-0945">Host-virus interaction</keyword>
<dbReference type="SUPFAM" id="SSF161240">
    <property type="entry name" value="T-antigen specific domain-like"/>
    <property type="match status" value="1"/>
</dbReference>
<dbReference type="InterPro" id="IPR001623">
    <property type="entry name" value="DnaJ_domain"/>
</dbReference>
<reference evidence="18" key="1">
    <citation type="submission" date="2014-03" db="EMBL/GenBank/DDBJ databases">
        <title>Detection of WU polyomavirus in respiratory epithelial cells from a Job's Syndrome patient.</title>
        <authorList>
            <person name="Siebrasse E.A."/>
            <person name="Pastrana D.V."/>
            <person name="Nguyen N.L."/>
            <person name="Wang A."/>
            <person name="Roth M."/>
            <person name="Freeman A.F."/>
            <person name="Buck C.B."/>
            <person name="Wang D."/>
        </authorList>
    </citation>
    <scope>NUCLEOTIDE SEQUENCE [LARGE SCALE GENOMIC DNA]</scope>
</reference>
<evidence type="ECO:0000256" key="13">
    <source>
        <dbReference type="ARBA" id="ARBA00023159"/>
    </source>
</evidence>
<dbReference type="GO" id="GO:0008270">
    <property type="term" value="F:zinc ion binding"/>
    <property type="evidence" value="ECO:0007669"/>
    <property type="project" value="UniProtKB-KW"/>
</dbReference>
<evidence type="ECO:0000256" key="7">
    <source>
        <dbReference type="ARBA" id="ARBA00022581"/>
    </source>
</evidence>
<evidence type="ECO:0000313" key="18">
    <source>
        <dbReference type="Proteomes" id="UP000118595"/>
    </source>
</evidence>
<dbReference type="Gene3D" id="1.20.120.1860">
    <property type="entry name" value="Small t-antigen, unique domain"/>
    <property type="match status" value="1"/>
</dbReference>
<dbReference type="FunFam" id="1.10.287.110:FF:000161">
    <property type="entry name" value="Small t antigen"/>
    <property type="match status" value="1"/>
</dbReference>
<dbReference type="Proteomes" id="UP000118595">
    <property type="component" value="Genome"/>
</dbReference>
<keyword evidence="6" id="KW-1048">Host nucleus</keyword>
<keyword evidence="11" id="KW-0007">Acetylation</keyword>
<proteinExistence type="predicted"/>
<accession>A0A068BPR8</accession>
<keyword evidence="12" id="KW-0805">Transcription regulation</keyword>
<dbReference type="Gene3D" id="1.10.287.110">
    <property type="entry name" value="DnaJ domain"/>
    <property type="match status" value="1"/>
</dbReference>
<keyword evidence="4" id="KW-0244">Early protein</keyword>
<evidence type="ECO:0000256" key="14">
    <source>
        <dbReference type="ARBA" id="ARBA00023163"/>
    </source>
</evidence>
<dbReference type="GO" id="GO:0042025">
    <property type="term" value="C:host cell nucleus"/>
    <property type="evidence" value="ECO:0007669"/>
    <property type="project" value="UniProtKB-SubCell"/>
</dbReference>
<sequence length="217" mass="25859">MDKTLSRNEAKELMQLLGLDMTCWGNLPLMRTKYLSKCKEFHPDKGGNEEKMKKLNSLYLKLQECVSTVHQLNEEEDEVWSSSQVECTELCCNFPPRKYRLVGEVYGDVFEEYILKDWDICLKGFYYLCNCFYCFLDKRHKQKYKIFRKPPMWIECYCYRCYREWFGFEISAETFFYWKKIIFLTTMQGVGLTRYPHMVPQTGITGGLSLIPTGKKN</sequence>
<comment type="subcellular location">
    <subcellularLocation>
        <location evidence="2">Host cytoplasm</location>
    </subcellularLocation>
    <subcellularLocation>
        <location evidence="1">Host nucleus</location>
    </subcellularLocation>
</comment>
<evidence type="ECO:0000256" key="5">
    <source>
        <dbReference type="ARBA" id="ARBA00022553"/>
    </source>
</evidence>
<keyword evidence="8" id="KW-0479">Metal-binding</keyword>
<evidence type="ECO:0000256" key="8">
    <source>
        <dbReference type="ARBA" id="ARBA00022723"/>
    </source>
</evidence>
<dbReference type="SUPFAM" id="SSF46565">
    <property type="entry name" value="Chaperone J-domain"/>
    <property type="match status" value="1"/>
</dbReference>
<evidence type="ECO:0000259" key="16">
    <source>
        <dbReference type="SMART" id="SM00271"/>
    </source>
</evidence>
<feature type="domain" description="J" evidence="16">
    <location>
        <begin position="11"/>
        <end position="67"/>
    </location>
</feature>
<keyword evidence="5" id="KW-0597">Phosphoprotein</keyword>
<evidence type="ECO:0000256" key="12">
    <source>
        <dbReference type="ARBA" id="ARBA00023015"/>
    </source>
</evidence>
<dbReference type="InterPro" id="IPR036092">
    <property type="entry name" value="Papo_T_antigensf"/>
</dbReference>
<evidence type="ECO:0000256" key="2">
    <source>
        <dbReference type="ARBA" id="ARBA00004192"/>
    </source>
</evidence>
<evidence type="ECO:0000256" key="1">
    <source>
        <dbReference type="ARBA" id="ARBA00004147"/>
    </source>
</evidence>
<evidence type="ECO:0000256" key="3">
    <source>
        <dbReference type="ARBA" id="ARBA00016539"/>
    </source>
</evidence>
<evidence type="ECO:0000313" key="17">
    <source>
        <dbReference type="EMBL" id="AID07489.1"/>
    </source>
</evidence>
<dbReference type="SMART" id="SM00271">
    <property type="entry name" value="DnaJ"/>
    <property type="match status" value="1"/>
</dbReference>
<dbReference type="GO" id="GO:0030430">
    <property type="term" value="C:host cell cytoplasm"/>
    <property type="evidence" value="ECO:0007669"/>
    <property type="project" value="UniProtKB-SubCell"/>
</dbReference>
<dbReference type="InterPro" id="IPR003354">
    <property type="entry name" value="Papo_T_antigen"/>
</dbReference>
<keyword evidence="10" id="KW-0862">Zinc</keyword>
<evidence type="ECO:0000256" key="15">
    <source>
        <dbReference type="ARBA" id="ARBA00023200"/>
    </source>
</evidence>
<evidence type="ECO:0000256" key="11">
    <source>
        <dbReference type="ARBA" id="ARBA00022990"/>
    </source>
</evidence>
<evidence type="ECO:0000256" key="9">
    <source>
        <dbReference type="ARBA" id="ARBA00022771"/>
    </source>
</evidence>
<keyword evidence="9" id="KW-0863">Zinc-finger</keyword>